<sequence length="197" mass="22420">MAEIRINLEDRKKRIAIDLDDTIADVTSNVIGLIRTEYGIDIKKEDITDYNINLFAKIGKDRVLDAFIRAWDDKSKIALVDKDIPRVMAELRKEYVIDIFTATSGKLEAVLAWLYTNNIRFDNFVHLRSSREKLGFSDYDAFIDDNPMVAEHYSSAGKKVFMLRQPWNESLAFAASGPDAKIVPVSCWAEILAKLGK</sequence>
<evidence type="ECO:0000313" key="1">
    <source>
        <dbReference type="EMBL" id="EET90286.1"/>
    </source>
</evidence>
<proteinExistence type="predicted"/>
<protein>
    <recommendedName>
        <fullName evidence="3">Nucleotidase</fullName>
    </recommendedName>
</protein>
<dbReference type="InterPro" id="IPR052419">
    <property type="entry name" value="5_3-deoxyribonucleotidase-like"/>
</dbReference>
<evidence type="ECO:0008006" key="3">
    <source>
        <dbReference type="Google" id="ProtNLM"/>
    </source>
</evidence>
<reference evidence="1 2" key="2">
    <citation type="journal article" date="2010" name="Proc. Natl. Acad. Sci. U.S.A.">
        <title>Enigmatic, ultrasmall, uncultivated Archaea.</title>
        <authorList>
            <person name="Baker B.J."/>
            <person name="Comolli L.R."/>
            <person name="Dick G.J."/>
            <person name="Hauser L.J."/>
            <person name="Hyatt D."/>
            <person name="Dill B.D."/>
            <person name="Land M.L."/>
            <person name="Verberkmoes N.C."/>
            <person name="Hettich R.L."/>
            <person name="Banfield J.F."/>
        </authorList>
    </citation>
    <scope>NUCLEOTIDE SEQUENCE [LARGE SCALE GENOMIC DNA]</scope>
    <source>
        <strain evidence="1">ARMAN-2</strain>
    </source>
</reference>
<name>C7DGW5_MICA2</name>
<dbReference type="Gene3D" id="3.40.50.1000">
    <property type="entry name" value="HAD superfamily/HAD-like"/>
    <property type="match status" value="1"/>
</dbReference>
<dbReference type="InterPro" id="IPR036412">
    <property type="entry name" value="HAD-like_sf"/>
</dbReference>
<accession>C7DGW5</accession>
<evidence type="ECO:0000313" key="2">
    <source>
        <dbReference type="Proteomes" id="UP000332487"/>
    </source>
</evidence>
<dbReference type="PANTHER" id="PTHR35134:SF2">
    <property type="entry name" value="NUCLEOTIDASE YQFW-RELATED"/>
    <property type="match status" value="1"/>
</dbReference>
<dbReference type="EMBL" id="GG697239">
    <property type="protein sequence ID" value="EET90286.1"/>
    <property type="molecule type" value="Genomic_DNA"/>
</dbReference>
<organism evidence="1 2">
    <name type="scientific">Candidatus Micrarchaeum acidiphilum ARMAN-2</name>
    <dbReference type="NCBI Taxonomy" id="425595"/>
    <lineage>
        <taxon>Archaea</taxon>
        <taxon>Candidatus Micrarchaeota</taxon>
        <taxon>Candidatus Micrarchaeia</taxon>
        <taxon>Candidatus Micrarchaeales</taxon>
        <taxon>Candidatus Micrarchaeaceae</taxon>
        <taxon>Candidatus Micrarchaeum</taxon>
    </lineage>
</organism>
<keyword evidence="2" id="KW-1185">Reference proteome</keyword>
<dbReference type="PANTHER" id="PTHR35134">
    <property type="entry name" value="NUCLEOTIDASE YQFW-RELATED"/>
    <property type="match status" value="1"/>
</dbReference>
<dbReference type="SUPFAM" id="SSF56784">
    <property type="entry name" value="HAD-like"/>
    <property type="match status" value="1"/>
</dbReference>
<dbReference type="InterPro" id="IPR023214">
    <property type="entry name" value="HAD_sf"/>
</dbReference>
<dbReference type="Proteomes" id="UP000332487">
    <property type="component" value="Unassembled WGS sequence"/>
</dbReference>
<dbReference type="AlphaFoldDB" id="C7DGW5"/>
<gene>
    <name evidence="1" type="ORF">UNLARM2_0315</name>
</gene>
<reference evidence="1 2" key="1">
    <citation type="journal article" date="2009" name="Genome Biol.">
        <title>Community-wide analysis of microbial genome sequence signatures.</title>
        <authorList>
            <person name="Dick G.J."/>
            <person name="Andersson A.F."/>
            <person name="Baker B.J."/>
            <person name="Simmons S.L."/>
            <person name="Thomas B.C."/>
            <person name="Yelton A.P."/>
            <person name="Banfield J.F."/>
        </authorList>
    </citation>
    <scope>NUCLEOTIDE SEQUENCE [LARGE SCALE GENOMIC DNA]</scope>
    <source>
        <strain evidence="1">ARMAN-2</strain>
    </source>
</reference>